<name>A0AB34TB88_9BIFI</name>
<dbReference type="Proteomes" id="UP000037239">
    <property type="component" value="Unassembled WGS sequence"/>
</dbReference>
<evidence type="ECO:0000313" key="2">
    <source>
        <dbReference type="Proteomes" id="UP000037239"/>
    </source>
</evidence>
<dbReference type="AlphaFoldDB" id="A0AB34TB88"/>
<accession>A0AB34TB88</accession>
<dbReference type="GO" id="GO:0003677">
    <property type="term" value="F:DNA binding"/>
    <property type="evidence" value="ECO:0007669"/>
    <property type="project" value="InterPro"/>
</dbReference>
<protein>
    <recommendedName>
        <fullName evidence="3">Restriction endonuclease XhoI</fullName>
    </recommendedName>
</protein>
<organism evidence="1 2">
    <name type="scientific">Bifidobacterium animalis subsp. animalis MCC 0483</name>
    <dbReference type="NCBI Taxonomy" id="1365955"/>
    <lineage>
        <taxon>Bacteria</taxon>
        <taxon>Bacillati</taxon>
        <taxon>Actinomycetota</taxon>
        <taxon>Actinomycetes</taxon>
        <taxon>Bifidobacteriales</taxon>
        <taxon>Bifidobacteriaceae</taxon>
        <taxon>Bifidobacterium</taxon>
    </lineage>
</organism>
<dbReference type="InterPro" id="IPR007636">
    <property type="entry name" value="Restrct_endonuc_II_XhoI"/>
</dbReference>
<evidence type="ECO:0000313" key="1">
    <source>
        <dbReference type="EMBL" id="KOA51092.1"/>
    </source>
</evidence>
<dbReference type="EMBL" id="AWFK01000004">
    <property type="protein sequence ID" value="KOA51092.1"/>
    <property type="molecule type" value="Genomic_DNA"/>
</dbReference>
<dbReference type="GO" id="GO:0009307">
    <property type="term" value="P:DNA restriction-modification system"/>
    <property type="evidence" value="ECO:0007669"/>
    <property type="project" value="InterPro"/>
</dbReference>
<sequence>MNRMINDAVLGVYSALESAGLRQLQNSDNPDRGHRAEATSGLHLDSLAYQIQLDLQQQGVPAEMIHEGRGVDLRLPGYYRRTKDWDLTIVTDNLEHDLVATIELKSINSSFGNNSNNRIEEALGSITDARAAIRHDLYGSRAYPPMFGYVMVVKACAESMRKTSEPNALYPIDPAFQNTSYMERFTVFCERILVEKLYDAVWLVAADPETGKVWEPSPMLTYERFIATIAAAWRIHEA</sequence>
<dbReference type="Pfam" id="PF04555">
    <property type="entry name" value="XhoI"/>
    <property type="match status" value="1"/>
</dbReference>
<dbReference type="GO" id="GO:0009036">
    <property type="term" value="F:type II site-specific deoxyribonuclease activity"/>
    <property type="evidence" value="ECO:0007669"/>
    <property type="project" value="InterPro"/>
</dbReference>
<reference evidence="1 2" key="1">
    <citation type="journal article" date="2015" name="Int J Genomics">
        <title>Comparative Genomics Revealed Genetic Diversity and Species/Strain-Level Differences in Carbohydrate Metabolism of Three Probiotic Bifidobacterial Species.</title>
        <authorList>
            <person name="Odamaki T."/>
            <person name="Horigome A."/>
            <person name="Sugahara H."/>
            <person name="Hashikura N."/>
            <person name="Minami J."/>
            <person name="Xiao J.Z."/>
            <person name="Abe F."/>
        </authorList>
    </citation>
    <scope>NUCLEOTIDE SEQUENCE [LARGE SCALE GENOMIC DNA]</scope>
    <source>
        <strain evidence="1 2">MCC 0483</strain>
    </source>
</reference>
<gene>
    <name evidence="1" type="ORF">BAAM0483_02340</name>
</gene>
<evidence type="ECO:0008006" key="3">
    <source>
        <dbReference type="Google" id="ProtNLM"/>
    </source>
</evidence>
<proteinExistence type="predicted"/>
<comment type="caution">
    <text evidence="1">The sequence shown here is derived from an EMBL/GenBank/DDBJ whole genome shotgun (WGS) entry which is preliminary data.</text>
</comment>
<dbReference type="RefSeq" id="WP_154708411.1">
    <property type="nucleotide sequence ID" value="NZ_AWFK01000004.1"/>
</dbReference>